<feature type="domain" description="PLD phosphodiesterase" evidence="8">
    <location>
        <begin position="124"/>
        <end position="151"/>
    </location>
</feature>
<evidence type="ECO:0000256" key="3">
    <source>
        <dbReference type="ARBA" id="ARBA00012027"/>
    </source>
</evidence>
<dbReference type="EC" id="3.1.4.4" evidence="3"/>
<dbReference type="Proteomes" id="UP001617427">
    <property type="component" value="Unassembled WGS sequence"/>
</dbReference>
<evidence type="ECO:0000256" key="2">
    <source>
        <dbReference type="ARBA" id="ARBA00008664"/>
    </source>
</evidence>
<keyword evidence="7" id="KW-0732">Signal</keyword>
<dbReference type="PROSITE" id="PS50035">
    <property type="entry name" value="PLD"/>
    <property type="match status" value="1"/>
</dbReference>
<comment type="caution">
    <text evidence="9">The sequence shown here is derived from an EMBL/GenBank/DDBJ whole genome shotgun (WGS) entry which is preliminary data.</text>
</comment>
<comment type="similarity">
    <text evidence="2">Belongs to the phospholipase D family.</text>
</comment>
<keyword evidence="5" id="KW-0442">Lipid degradation</keyword>
<evidence type="ECO:0000256" key="7">
    <source>
        <dbReference type="SAM" id="SignalP"/>
    </source>
</evidence>
<dbReference type="Pfam" id="PF13091">
    <property type="entry name" value="PLDc_2"/>
    <property type="match status" value="1"/>
</dbReference>
<evidence type="ECO:0000313" key="10">
    <source>
        <dbReference type="Proteomes" id="UP001617427"/>
    </source>
</evidence>
<dbReference type="InterPro" id="IPR025202">
    <property type="entry name" value="PLD-like_dom"/>
</dbReference>
<protein>
    <recommendedName>
        <fullName evidence="3">phospholipase D</fullName>
        <ecNumber evidence="3">3.1.4.4</ecNumber>
    </recommendedName>
</protein>
<keyword evidence="10" id="KW-1185">Reference proteome</keyword>
<dbReference type="PANTHER" id="PTHR43856">
    <property type="entry name" value="CARDIOLIPIN HYDROLASE"/>
    <property type="match status" value="1"/>
</dbReference>
<sequence length="190" mass="20327">MKSTMKKALFAISLIAAANACAMPQEPAPGSKPGVAGPQIESAFSPEAGGEELVLKVIGSARKELLLAAYSFSSLKIATALVSAEKRGVDVRMVVDDKRNRGKSSIAALSFLANAGIPIRTNNAYALHHDKYIVVDSRHVQNGSFNYTAGAAEANSENVLVIWNDAELAASFAKHWHVRWDQGSAFIPKY</sequence>
<proteinExistence type="inferred from homology"/>
<dbReference type="CDD" id="cd09170">
    <property type="entry name" value="PLDc_Nuc"/>
    <property type="match status" value="1"/>
</dbReference>
<dbReference type="EMBL" id="JBIUZV010000003">
    <property type="protein sequence ID" value="MFJ3045597.1"/>
    <property type="molecule type" value="Genomic_DNA"/>
</dbReference>
<feature type="signal peptide" evidence="7">
    <location>
        <begin position="1"/>
        <end position="22"/>
    </location>
</feature>
<dbReference type="PANTHER" id="PTHR43856:SF1">
    <property type="entry name" value="MITOCHONDRIAL CARDIOLIPIN HYDROLASE"/>
    <property type="match status" value="1"/>
</dbReference>
<evidence type="ECO:0000256" key="4">
    <source>
        <dbReference type="ARBA" id="ARBA00022801"/>
    </source>
</evidence>
<accession>A0ABW8EVX7</accession>
<name>A0ABW8EVX7_9BURK</name>
<dbReference type="Gene3D" id="3.30.870.10">
    <property type="entry name" value="Endonuclease Chain A"/>
    <property type="match status" value="1"/>
</dbReference>
<reference evidence="9 10" key="1">
    <citation type="submission" date="2024-10" db="EMBL/GenBank/DDBJ databases">
        <title>The Natural Products Discovery Center: Release of the First 8490 Sequenced Strains for Exploring Actinobacteria Biosynthetic Diversity.</title>
        <authorList>
            <person name="Kalkreuter E."/>
            <person name="Kautsar S.A."/>
            <person name="Yang D."/>
            <person name="Bader C.D."/>
            <person name="Teijaro C.N."/>
            <person name="Fluegel L."/>
            <person name="Davis C.M."/>
            <person name="Simpson J.R."/>
            <person name="Lauterbach L."/>
            <person name="Steele A.D."/>
            <person name="Gui C."/>
            <person name="Meng S."/>
            <person name="Li G."/>
            <person name="Viehrig K."/>
            <person name="Ye F."/>
            <person name="Su P."/>
            <person name="Kiefer A.F."/>
            <person name="Nichols A."/>
            <person name="Cepeda A.J."/>
            <person name="Yan W."/>
            <person name="Fan B."/>
            <person name="Jiang Y."/>
            <person name="Adhikari A."/>
            <person name="Zheng C.-J."/>
            <person name="Schuster L."/>
            <person name="Cowan T.M."/>
            <person name="Smanski M.J."/>
            <person name="Chevrette M.G."/>
            <person name="De Carvalho L.P.S."/>
            <person name="Shen B."/>
        </authorList>
    </citation>
    <scope>NUCLEOTIDE SEQUENCE [LARGE SCALE GENOMIC DNA]</scope>
    <source>
        <strain evidence="9 10">NPDC087045</strain>
    </source>
</reference>
<organism evidence="9 10">
    <name type="scientific">Herbaspirillum chlorophenolicum</name>
    <dbReference type="NCBI Taxonomy" id="211589"/>
    <lineage>
        <taxon>Bacteria</taxon>
        <taxon>Pseudomonadati</taxon>
        <taxon>Pseudomonadota</taxon>
        <taxon>Betaproteobacteria</taxon>
        <taxon>Burkholderiales</taxon>
        <taxon>Oxalobacteraceae</taxon>
        <taxon>Herbaspirillum</taxon>
    </lineage>
</organism>
<dbReference type="InterPro" id="IPR001736">
    <property type="entry name" value="PLipase_D/transphosphatidylase"/>
</dbReference>
<feature type="chain" id="PRO_5046795424" description="phospholipase D" evidence="7">
    <location>
        <begin position="23"/>
        <end position="190"/>
    </location>
</feature>
<comment type="catalytic activity">
    <reaction evidence="1">
        <text>a 1,2-diacyl-sn-glycero-3-phosphocholine + H2O = a 1,2-diacyl-sn-glycero-3-phosphate + choline + H(+)</text>
        <dbReference type="Rhea" id="RHEA:14445"/>
        <dbReference type="ChEBI" id="CHEBI:15354"/>
        <dbReference type="ChEBI" id="CHEBI:15377"/>
        <dbReference type="ChEBI" id="CHEBI:15378"/>
        <dbReference type="ChEBI" id="CHEBI:57643"/>
        <dbReference type="ChEBI" id="CHEBI:58608"/>
        <dbReference type="EC" id="3.1.4.4"/>
    </reaction>
</comment>
<evidence type="ECO:0000256" key="6">
    <source>
        <dbReference type="ARBA" id="ARBA00023098"/>
    </source>
</evidence>
<dbReference type="RefSeq" id="WP_402699263.1">
    <property type="nucleotide sequence ID" value="NZ_JBIUZV010000003.1"/>
</dbReference>
<keyword evidence="6" id="KW-0443">Lipid metabolism</keyword>
<dbReference type="SUPFAM" id="SSF56024">
    <property type="entry name" value="Phospholipase D/nuclease"/>
    <property type="match status" value="1"/>
</dbReference>
<evidence type="ECO:0000259" key="8">
    <source>
        <dbReference type="PROSITE" id="PS50035"/>
    </source>
</evidence>
<evidence type="ECO:0000313" key="9">
    <source>
        <dbReference type="EMBL" id="MFJ3045597.1"/>
    </source>
</evidence>
<evidence type="ECO:0000256" key="1">
    <source>
        <dbReference type="ARBA" id="ARBA00000798"/>
    </source>
</evidence>
<dbReference type="InterPro" id="IPR051406">
    <property type="entry name" value="PLD_domain"/>
</dbReference>
<gene>
    <name evidence="9" type="ORF">ACIPEN_07210</name>
</gene>
<evidence type="ECO:0000256" key="5">
    <source>
        <dbReference type="ARBA" id="ARBA00022963"/>
    </source>
</evidence>
<keyword evidence="4" id="KW-0378">Hydrolase</keyword>